<feature type="non-terminal residue" evidence="1">
    <location>
        <position position="57"/>
    </location>
</feature>
<dbReference type="AlphaFoldDB" id="A0A3B0P6U2"/>
<dbReference type="EMBL" id="LS991953">
    <property type="protein sequence ID" value="SYV92682.1"/>
    <property type="molecule type" value="Genomic_DNA"/>
</dbReference>
<protein>
    <submittedName>
        <fullName evidence="1">Uncharacterized protein</fullName>
    </submittedName>
</protein>
<gene>
    <name evidence="1" type="ORF">NCTC10124_00409</name>
</gene>
<sequence length="57" mass="6730">MQTVDDFLDYIHYIADINTGSQKQIDLLSRDIKGLDQFVSLQNEYLKKFGTTYKNPW</sequence>
<evidence type="ECO:0000313" key="1">
    <source>
        <dbReference type="EMBL" id="SYV92682.1"/>
    </source>
</evidence>
<name>A0A3B0P6U2_MYCSY</name>
<accession>A0A3B0P6U2</accession>
<reference evidence="2" key="1">
    <citation type="submission" date="2018-06" db="EMBL/GenBank/DDBJ databases">
        <authorList>
            <consortium name="Pathogen Informatics"/>
        </authorList>
    </citation>
    <scope>NUCLEOTIDE SEQUENCE [LARGE SCALE GENOMIC DNA]</scope>
    <source>
        <strain evidence="2">NCTC10124</strain>
    </source>
</reference>
<evidence type="ECO:0000313" key="2">
    <source>
        <dbReference type="Proteomes" id="UP000259328"/>
    </source>
</evidence>
<organism evidence="1 2">
    <name type="scientific">Mycoplasmopsis synoviae</name>
    <name type="common">Mycoplasma synoviae</name>
    <dbReference type="NCBI Taxonomy" id="2109"/>
    <lineage>
        <taxon>Bacteria</taxon>
        <taxon>Bacillati</taxon>
        <taxon>Mycoplasmatota</taxon>
        <taxon>Mycoplasmoidales</taxon>
        <taxon>Metamycoplasmataceae</taxon>
        <taxon>Mycoplasmopsis</taxon>
    </lineage>
</organism>
<dbReference type="Proteomes" id="UP000259328">
    <property type="component" value="Chromosome"/>
</dbReference>
<proteinExistence type="predicted"/>